<dbReference type="AlphaFoldDB" id="A0A439CWF8"/>
<feature type="region of interest" description="Disordered" evidence="1">
    <location>
        <begin position="206"/>
        <end position="246"/>
    </location>
</feature>
<evidence type="ECO:0000313" key="3">
    <source>
        <dbReference type="Proteomes" id="UP000286045"/>
    </source>
</evidence>
<feature type="compositionally biased region" description="Acidic residues" evidence="1">
    <location>
        <begin position="85"/>
        <end position="99"/>
    </location>
</feature>
<proteinExistence type="predicted"/>
<feature type="compositionally biased region" description="Pro residues" evidence="1">
    <location>
        <begin position="229"/>
        <end position="244"/>
    </location>
</feature>
<organism evidence="2 3">
    <name type="scientific">Xylaria grammica</name>
    <dbReference type="NCBI Taxonomy" id="363999"/>
    <lineage>
        <taxon>Eukaryota</taxon>
        <taxon>Fungi</taxon>
        <taxon>Dikarya</taxon>
        <taxon>Ascomycota</taxon>
        <taxon>Pezizomycotina</taxon>
        <taxon>Sordariomycetes</taxon>
        <taxon>Xylariomycetidae</taxon>
        <taxon>Xylariales</taxon>
        <taxon>Xylariaceae</taxon>
        <taxon>Xylaria</taxon>
    </lineage>
</organism>
<feature type="compositionally biased region" description="Basic and acidic residues" evidence="1">
    <location>
        <begin position="68"/>
        <end position="81"/>
    </location>
</feature>
<dbReference type="Proteomes" id="UP000286045">
    <property type="component" value="Unassembled WGS sequence"/>
</dbReference>
<accession>A0A439CWF8</accession>
<sequence>MARQASGLDDGMQKHKYALLRLAKRAELRGVIEEATVSKATKRTPAKTVVGSKRGNPFITKTTLKSPRVQDADTRIHDAHGGGDNSDEYEPGDQSESDSQESVRQPPRRSARIRGLPAANVELPVKTSRPGRPRTDRNVAVSSPKPDLTLDIPNDPPDTTRLLALDSLNLIDNAVHPQTMSISPTLDKTEQTANGNASNLVPANEAHVTSQTTAPSLPPFSSFHEFSSLPPPRAPSRPQLPGPAFPITKFVSGGQAIPAGDTLSHPETRHPLPNQAVQLPSFTELVTSTNNCQDEAPIV</sequence>
<evidence type="ECO:0000313" key="2">
    <source>
        <dbReference type="EMBL" id="RWA06361.1"/>
    </source>
</evidence>
<dbReference type="EMBL" id="RYZI01000343">
    <property type="protein sequence ID" value="RWA06361.1"/>
    <property type="molecule type" value="Genomic_DNA"/>
</dbReference>
<protein>
    <submittedName>
        <fullName evidence="2">Uncharacterized protein</fullName>
    </submittedName>
</protein>
<gene>
    <name evidence="2" type="ORF">EKO27_g8739</name>
</gene>
<evidence type="ECO:0000256" key="1">
    <source>
        <dbReference type="SAM" id="MobiDB-lite"/>
    </source>
</evidence>
<feature type="compositionally biased region" description="Polar residues" evidence="1">
    <location>
        <begin position="206"/>
        <end position="215"/>
    </location>
</feature>
<keyword evidence="3" id="KW-1185">Reference proteome</keyword>
<name>A0A439CWF8_9PEZI</name>
<feature type="region of interest" description="Disordered" evidence="1">
    <location>
        <begin position="38"/>
        <end position="155"/>
    </location>
</feature>
<reference evidence="2 3" key="1">
    <citation type="submission" date="2018-12" db="EMBL/GenBank/DDBJ databases">
        <title>Draft genome sequence of Xylaria grammica IHI A82.</title>
        <authorList>
            <person name="Buettner E."/>
            <person name="Kellner H."/>
        </authorList>
    </citation>
    <scope>NUCLEOTIDE SEQUENCE [LARGE SCALE GENOMIC DNA]</scope>
    <source>
        <strain evidence="2 3">IHI A82</strain>
    </source>
</reference>
<comment type="caution">
    <text evidence="2">The sequence shown here is derived from an EMBL/GenBank/DDBJ whole genome shotgun (WGS) entry which is preliminary data.</text>
</comment>